<feature type="compositionally biased region" description="Low complexity" evidence="1">
    <location>
        <begin position="201"/>
        <end position="220"/>
    </location>
</feature>
<evidence type="ECO:0000313" key="3">
    <source>
        <dbReference type="EMBL" id="ROU04833.1"/>
    </source>
</evidence>
<dbReference type="EMBL" id="RCTY01000055">
    <property type="protein sequence ID" value="ROU04833.1"/>
    <property type="molecule type" value="Genomic_DNA"/>
</dbReference>
<sequence length="233" mass="25555">MPHSLKRKFFALTASLATLLGTSVQAQDLAPAWQPRSGDGWVDAWLGDINRYGGRYREPFVDEMVRYYGAPRELVGELLDRRRWTPGDVYYACAIAQVLGRPCRYVVDEWDRDHADGWGAVAQRLGIKPGSADFHKLKRGFVPTYDRWGRPILIDSELRRDFPNRPFRDVETPAPAKASDAKAKDAKTKDAKTKDAKGGDAAKPGKGPAKPHGGKQAPGKGPAGKGTAGKGQD</sequence>
<evidence type="ECO:0000256" key="1">
    <source>
        <dbReference type="SAM" id="MobiDB-lite"/>
    </source>
</evidence>
<keyword evidence="2" id="KW-0732">Signal</keyword>
<accession>A0A3N2RBN7</accession>
<feature type="region of interest" description="Disordered" evidence="1">
    <location>
        <begin position="163"/>
        <end position="233"/>
    </location>
</feature>
<protein>
    <submittedName>
        <fullName evidence="3">Uncharacterized protein</fullName>
    </submittedName>
</protein>
<comment type="caution">
    <text evidence="3">The sequence shown here is derived from an EMBL/GenBank/DDBJ whole genome shotgun (WGS) entry which is preliminary data.</text>
</comment>
<evidence type="ECO:0000313" key="4">
    <source>
        <dbReference type="Proteomes" id="UP000275910"/>
    </source>
</evidence>
<feature type="chain" id="PRO_5018043837" evidence="2">
    <location>
        <begin position="27"/>
        <end position="233"/>
    </location>
</feature>
<organism evidence="3 4">
    <name type="scientific">Lysobacter enzymogenes</name>
    <dbReference type="NCBI Taxonomy" id="69"/>
    <lineage>
        <taxon>Bacteria</taxon>
        <taxon>Pseudomonadati</taxon>
        <taxon>Pseudomonadota</taxon>
        <taxon>Gammaproteobacteria</taxon>
        <taxon>Lysobacterales</taxon>
        <taxon>Lysobacteraceae</taxon>
        <taxon>Lysobacter</taxon>
    </lineage>
</organism>
<dbReference type="AlphaFoldDB" id="A0A3N2RBN7"/>
<feature type="compositionally biased region" description="Gly residues" evidence="1">
    <location>
        <begin position="221"/>
        <end position="233"/>
    </location>
</feature>
<reference evidence="3 4" key="1">
    <citation type="submission" date="2018-10" db="EMBL/GenBank/DDBJ databases">
        <title>The genome of Lysobacter enzymogenes OH11.</title>
        <authorList>
            <person name="Liu F."/>
            <person name="Zhao Y."/>
            <person name="Qian G."/>
            <person name="Chen Y."/>
            <person name="Xu H."/>
        </authorList>
    </citation>
    <scope>NUCLEOTIDE SEQUENCE [LARGE SCALE GENOMIC DNA]</scope>
    <source>
        <strain evidence="3 4">OH11</strain>
    </source>
</reference>
<dbReference type="RefSeq" id="WP_123649481.1">
    <property type="nucleotide sequence ID" value="NZ_RCTY01000055.1"/>
</dbReference>
<feature type="compositionally biased region" description="Basic and acidic residues" evidence="1">
    <location>
        <begin position="179"/>
        <end position="200"/>
    </location>
</feature>
<feature type="signal peptide" evidence="2">
    <location>
        <begin position="1"/>
        <end position="26"/>
    </location>
</feature>
<evidence type="ECO:0000256" key="2">
    <source>
        <dbReference type="SAM" id="SignalP"/>
    </source>
</evidence>
<name>A0A3N2RBN7_LYSEN</name>
<gene>
    <name evidence="3" type="ORF">D9T17_22210</name>
</gene>
<proteinExistence type="predicted"/>
<dbReference type="Proteomes" id="UP000275910">
    <property type="component" value="Unassembled WGS sequence"/>
</dbReference>